<feature type="compositionally biased region" description="Basic and acidic residues" evidence="1">
    <location>
        <begin position="478"/>
        <end position="491"/>
    </location>
</feature>
<feature type="region of interest" description="Disordered" evidence="1">
    <location>
        <begin position="412"/>
        <end position="491"/>
    </location>
</feature>
<comment type="caution">
    <text evidence="2">The sequence shown here is derived from an EMBL/GenBank/DDBJ whole genome shotgun (WGS) entry which is preliminary data.</text>
</comment>
<evidence type="ECO:0000313" key="3">
    <source>
        <dbReference type="Proteomes" id="UP000558997"/>
    </source>
</evidence>
<feature type="compositionally biased region" description="Pro residues" evidence="1">
    <location>
        <begin position="183"/>
        <end position="194"/>
    </location>
</feature>
<dbReference type="AlphaFoldDB" id="A0A841E3T8"/>
<feature type="compositionally biased region" description="Gly residues" evidence="1">
    <location>
        <begin position="300"/>
        <end position="311"/>
    </location>
</feature>
<feature type="compositionally biased region" description="Pro residues" evidence="1">
    <location>
        <begin position="239"/>
        <end position="254"/>
    </location>
</feature>
<proteinExistence type="predicted"/>
<reference evidence="2 3" key="1">
    <citation type="submission" date="2020-08" db="EMBL/GenBank/DDBJ databases">
        <title>Sequencing the genomes of 1000 actinobacteria strains.</title>
        <authorList>
            <person name="Klenk H.-P."/>
        </authorList>
    </citation>
    <scope>NUCLEOTIDE SEQUENCE [LARGE SCALE GENOMIC DNA]</scope>
    <source>
        <strain evidence="2 3">DSM 17294</strain>
    </source>
</reference>
<feature type="compositionally biased region" description="Basic and acidic residues" evidence="1">
    <location>
        <begin position="422"/>
        <end position="436"/>
    </location>
</feature>
<sequence>MADRFDLDAIESDDALLDLLAAGGESARSAGERDPAVQLLAELRLAVEVEDELPVETIDDPESFLARCAALNPITDPFARKVATRGLALGVAAVAALSVSGVAAAVNGDPLSPYEKVIEKVVDAVRPQTSFPKEQLDGLPVLDKTKIVKVAKDYQDKARAGHLDQNDGTGNPGTEDPNARELPNPPQVVVPPEKPLAVLDKPTIGPPVPAKPVGDKTGDPTTDPGGDQGGGDQGTDQPTSPPSTPTTTPPPSEPTEPTTTTTPTPTPTDPTTTTTPSTPPKGDTGTGDGGSPTGAPTGDPGTGEAGSGGDAGTPSAGTTTTPTGSDTTAPSGDTTGGTDTTGSDTTGTGGTDGTGLPATGGDGQKPAGDVTQVPTDLASVVGELVGKAIAPVLPTPTGTPTTLESAQRFFGPADAAVKPRTVHHETAKSAKHDKAAKSKAAKSGKSAKGHGKHSSGKVSTGSVRKAYPKGKHSTGEYPEGKHAAIDRTHGSTEDLVLLTILGVINKPTE</sequence>
<feature type="compositionally biased region" description="Gly residues" evidence="1">
    <location>
        <begin position="347"/>
        <end position="363"/>
    </location>
</feature>
<feature type="compositionally biased region" description="Low complexity" evidence="1">
    <location>
        <begin position="312"/>
        <end position="346"/>
    </location>
</feature>
<keyword evidence="3" id="KW-1185">Reference proteome</keyword>
<feature type="compositionally biased region" description="Low complexity" evidence="1">
    <location>
        <begin position="255"/>
        <end position="283"/>
    </location>
</feature>
<evidence type="ECO:0000256" key="1">
    <source>
        <dbReference type="SAM" id="MobiDB-lite"/>
    </source>
</evidence>
<accession>A0A841E3T8</accession>
<name>A0A841E3T8_9ACTN</name>
<dbReference type="Proteomes" id="UP000558997">
    <property type="component" value="Unassembled WGS sequence"/>
</dbReference>
<organism evidence="2 3">
    <name type="scientific">Kribbella solani</name>
    <dbReference type="NCBI Taxonomy" id="236067"/>
    <lineage>
        <taxon>Bacteria</taxon>
        <taxon>Bacillati</taxon>
        <taxon>Actinomycetota</taxon>
        <taxon>Actinomycetes</taxon>
        <taxon>Propionibacteriales</taxon>
        <taxon>Kribbellaceae</taxon>
        <taxon>Kribbella</taxon>
    </lineage>
</organism>
<gene>
    <name evidence="2" type="ORF">HDA44_006378</name>
</gene>
<protein>
    <submittedName>
        <fullName evidence="2">Uncharacterized protein</fullName>
    </submittedName>
</protein>
<feature type="compositionally biased region" description="Basic residues" evidence="1">
    <location>
        <begin position="437"/>
        <end position="455"/>
    </location>
</feature>
<dbReference type="RefSeq" id="WP_184840720.1">
    <property type="nucleotide sequence ID" value="NZ_BAAAVN010000002.1"/>
</dbReference>
<dbReference type="EMBL" id="JACHNF010000001">
    <property type="protein sequence ID" value="MBB5983037.1"/>
    <property type="molecule type" value="Genomic_DNA"/>
</dbReference>
<feature type="region of interest" description="Disordered" evidence="1">
    <location>
        <begin position="158"/>
        <end position="374"/>
    </location>
</feature>
<evidence type="ECO:0000313" key="2">
    <source>
        <dbReference type="EMBL" id="MBB5983037.1"/>
    </source>
</evidence>